<gene>
    <name evidence="1" type="ORF">M8818_000188</name>
</gene>
<organism evidence="1 2">
    <name type="scientific">Zalaria obscura</name>
    <dbReference type="NCBI Taxonomy" id="2024903"/>
    <lineage>
        <taxon>Eukaryota</taxon>
        <taxon>Fungi</taxon>
        <taxon>Dikarya</taxon>
        <taxon>Ascomycota</taxon>
        <taxon>Pezizomycotina</taxon>
        <taxon>Dothideomycetes</taxon>
        <taxon>Dothideomycetidae</taxon>
        <taxon>Dothideales</taxon>
        <taxon>Zalariaceae</taxon>
        <taxon>Zalaria</taxon>
    </lineage>
</organism>
<keyword evidence="2" id="KW-1185">Reference proteome</keyword>
<reference evidence="1" key="1">
    <citation type="submission" date="2024-02" db="EMBL/GenBank/DDBJ databases">
        <title>Metagenome Assembled Genome of Zalaria obscura JY119.</title>
        <authorList>
            <person name="Vighnesh L."/>
            <person name="Jagadeeshwari U."/>
            <person name="Venkata Ramana C."/>
            <person name="Sasikala C."/>
        </authorList>
    </citation>
    <scope>NUCLEOTIDE SEQUENCE</scope>
    <source>
        <strain evidence="1">JY119</strain>
    </source>
</reference>
<sequence>MEQKKRLALLCFMWDTQHAVLFCQSLCMSAFELRSSLPCDQSLWEATSAGQWQKLRQKQSQPPLLLTVLKSYLSHETHPATRNLNGLSRVILLHALLSISWDMKRRDQTSLGLMGNDTILGDWRQRMATAYDTWKADFDAYSAAMSVSLSVAPPSTSADQHAQTRKEFAIFTTANTAIYHAAHVILYAEFLDLQIYAGARHILGRPVSRADYRRSQAVVKRWANDDSLSAAKAAWHAAHLIKDAATNLEDFDTGGLFHYPWCLYLATVTCWSLYHARPVGAAEQHHDEDDEMIWDAKAEMNALIGSMTSVSPQQLAASLASGGKRTRTAGLTAVVAKHLSKVRWAVVHDGMLVLRGLVPWRLINQDETLV</sequence>
<comment type="caution">
    <text evidence="1">The sequence shown here is derived from an EMBL/GenBank/DDBJ whole genome shotgun (WGS) entry which is preliminary data.</text>
</comment>
<proteinExistence type="predicted"/>
<protein>
    <submittedName>
        <fullName evidence="1">Uncharacterized protein</fullName>
    </submittedName>
</protein>
<accession>A0ACC3SNW7</accession>
<evidence type="ECO:0000313" key="1">
    <source>
        <dbReference type="EMBL" id="KAK8222020.1"/>
    </source>
</evidence>
<dbReference type="Proteomes" id="UP001320706">
    <property type="component" value="Unassembled WGS sequence"/>
</dbReference>
<dbReference type="EMBL" id="JAMKPW020000001">
    <property type="protein sequence ID" value="KAK8222020.1"/>
    <property type="molecule type" value="Genomic_DNA"/>
</dbReference>
<name>A0ACC3SNW7_9PEZI</name>
<evidence type="ECO:0000313" key="2">
    <source>
        <dbReference type="Proteomes" id="UP001320706"/>
    </source>
</evidence>